<accession>A0ABW4MYQ9</accession>
<dbReference type="SUPFAM" id="SSF52540">
    <property type="entry name" value="P-loop containing nucleoside triphosphate hydrolases"/>
    <property type="match status" value="1"/>
</dbReference>
<dbReference type="InterPro" id="IPR038726">
    <property type="entry name" value="PDDEXK_AddAB-type"/>
</dbReference>
<dbReference type="EMBL" id="JBHUEY010000001">
    <property type="protein sequence ID" value="MFD1783102.1"/>
    <property type="molecule type" value="Genomic_DNA"/>
</dbReference>
<gene>
    <name evidence="2" type="primary">addB</name>
    <name evidence="2" type="ORF">ACFSC0_06825</name>
</gene>
<protein>
    <submittedName>
        <fullName evidence="2">Double-strand break repair protein AddB</fullName>
    </submittedName>
</protein>
<dbReference type="Pfam" id="PF12705">
    <property type="entry name" value="PDDEXK_1"/>
    <property type="match status" value="1"/>
</dbReference>
<dbReference type="NCBIfam" id="TIGR02786">
    <property type="entry name" value="addB_alphas"/>
    <property type="match status" value="1"/>
</dbReference>
<evidence type="ECO:0000313" key="3">
    <source>
        <dbReference type="Proteomes" id="UP001597237"/>
    </source>
</evidence>
<dbReference type="InterPro" id="IPR011604">
    <property type="entry name" value="PDDEXK-like_dom_sf"/>
</dbReference>
<reference evidence="3" key="1">
    <citation type="journal article" date="2019" name="Int. J. Syst. Evol. Microbiol.">
        <title>The Global Catalogue of Microorganisms (GCM) 10K type strain sequencing project: providing services to taxonomists for standard genome sequencing and annotation.</title>
        <authorList>
            <consortium name="The Broad Institute Genomics Platform"/>
            <consortium name="The Broad Institute Genome Sequencing Center for Infectious Disease"/>
            <person name="Wu L."/>
            <person name="Ma J."/>
        </authorList>
    </citation>
    <scope>NUCLEOTIDE SEQUENCE [LARGE SCALE GENOMIC DNA]</scope>
    <source>
        <strain evidence="3">DFY28</strain>
    </source>
</reference>
<proteinExistence type="predicted"/>
<dbReference type="InterPro" id="IPR014153">
    <property type="entry name" value="Ds_break_AddB"/>
</dbReference>
<comment type="caution">
    <text evidence="2">The sequence shown here is derived from an EMBL/GenBank/DDBJ whole genome shotgun (WGS) entry which is preliminary data.</text>
</comment>
<dbReference type="RefSeq" id="WP_377284250.1">
    <property type="nucleotide sequence ID" value="NZ_JBHRSI010000015.1"/>
</dbReference>
<evidence type="ECO:0000313" key="2">
    <source>
        <dbReference type="EMBL" id="MFD1783102.1"/>
    </source>
</evidence>
<keyword evidence="3" id="KW-1185">Reference proteome</keyword>
<sequence length="1002" mass="107254">MSRHEIFGVPAPRWFSIPAHRPFAEDLARGLYEALIPEGPEALAQAVLLTPTRRGARALTDAFLAAAGGRALLPPQILPLGDLDEGEPPFEPGDLALDLPAAIDPLRRRFELTGLVKANEGLLNRELDAVGALELADALGGFLDSLQIEEVTAEKGLADLVDGDLAEHWRISRTFLEVALDAWPKRLAELGLVDVSQRRVLLLRALAEKWDAEPPEGRLVAAGSTGTAPATADLLAVIARAPQGCVVLPGLDEGLADKAWAQVEEQHPQGAMKRLLDRAGIARADVAVWPASRPQLAEGRWRRRVINEALRPAEATADWLHVIGELAGKGPGEPGATIARGFDGLSLVSARSEEEAATVAALLLREALETPGMTAALVSPDQALSRRVAARLARWGIVPDSSAGEALAGRRVGVLAHLLARAAADPLDPVILLGLLKHPFTRLGLDRSELEPLAQVLEETALRGARPHEWETLDRRLAEKKADAGDLPARLRGALEALTGVYAAGPARPADAARALAAAMEAFAADPAGDAGELWAGHGGEALSRLLSSLIHDSAGLPPASADRFADLLDALMAAETVRAGGATHPRLRILGAIEARLVRADRLIVAGLEEGVWPKGAPLDPFLSRPMRRRLGLPPPERRIGLAAHDFAQAACAPEVVLLHAERREGAPAVKSRWLWRLETLARGAGVDIPGHPEVLAWARALDAPGAYAPAKRPAPIPPVEHRPRELAVTRIEALTRDPYAVWARDILKLYPLERPDEAVEARARGTAIHKAFEIFSTEHPHALPDDAAAIFERLYMDALVEAGMPKEALVREGALAREAAAWVVELERERRDGRTLHIEQEGKLTIDAPAGPFTLKARADRIEVTRDGYGHVLDYKTGKAPSKKEVATGFSPQLTLTAAILAGGGFEALGRPTPGDLTYLEVTGRKPAGKVEIRAAAGPESQDAAAQALAGLSELVARFDNPAQPYLSRVAPQFVKARISDYDHLARVFEWSTSGEEGEE</sequence>
<organism evidence="2 3">
    <name type="scientific">Phenylobacterium terrae</name>
    <dbReference type="NCBI Taxonomy" id="2665495"/>
    <lineage>
        <taxon>Bacteria</taxon>
        <taxon>Pseudomonadati</taxon>
        <taxon>Pseudomonadota</taxon>
        <taxon>Alphaproteobacteria</taxon>
        <taxon>Caulobacterales</taxon>
        <taxon>Caulobacteraceae</taxon>
        <taxon>Phenylobacterium</taxon>
    </lineage>
</organism>
<dbReference type="Gene3D" id="3.90.320.10">
    <property type="match status" value="1"/>
</dbReference>
<dbReference type="Proteomes" id="UP001597237">
    <property type="component" value="Unassembled WGS sequence"/>
</dbReference>
<feature type="domain" description="PD-(D/E)XK endonuclease-like" evidence="1">
    <location>
        <begin position="728"/>
        <end position="965"/>
    </location>
</feature>
<name>A0ABW4MYQ9_9CAUL</name>
<evidence type="ECO:0000259" key="1">
    <source>
        <dbReference type="Pfam" id="PF12705"/>
    </source>
</evidence>
<dbReference type="InterPro" id="IPR027417">
    <property type="entry name" value="P-loop_NTPase"/>
</dbReference>